<keyword evidence="3 5" id="KW-1133">Transmembrane helix</keyword>
<dbReference type="GO" id="GO:0015108">
    <property type="term" value="F:chloride transmembrane transporter activity"/>
    <property type="evidence" value="ECO:0007669"/>
    <property type="project" value="InterPro"/>
</dbReference>
<evidence type="ECO:0000256" key="2">
    <source>
        <dbReference type="ARBA" id="ARBA00022692"/>
    </source>
</evidence>
<dbReference type="AlphaFoldDB" id="A0A451EW45"/>
<dbReference type="Gene3D" id="1.10.3080.10">
    <property type="entry name" value="Clc chloride channel"/>
    <property type="match status" value="1"/>
</dbReference>
<dbReference type="PANTHER" id="PTHR43427">
    <property type="entry name" value="CHLORIDE CHANNEL PROTEIN CLC-E"/>
    <property type="match status" value="1"/>
</dbReference>
<feature type="transmembrane region" description="Helical" evidence="5">
    <location>
        <begin position="384"/>
        <end position="406"/>
    </location>
</feature>
<reference evidence="6 7" key="1">
    <citation type="submission" date="2018-04" db="EMBL/GenBank/DDBJ databases">
        <title>Complete genome sequences of Streptomyces lydicus strain WYEC and characterization of antagonistic properties of biological control agents.</title>
        <authorList>
            <person name="Mariita R.M."/>
            <person name="Sello J.K."/>
        </authorList>
    </citation>
    <scope>NUCLEOTIDE SEQUENCE [LARGE SCALE GENOMIC DNA]</scope>
    <source>
        <strain evidence="6 7">WYEC 108</strain>
    </source>
</reference>
<dbReference type="CDD" id="cd00400">
    <property type="entry name" value="Voltage_gated_ClC"/>
    <property type="match status" value="1"/>
</dbReference>
<keyword evidence="4 5" id="KW-0472">Membrane</keyword>
<gene>
    <name evidence="6" type="ORF">DDE74_32435</name>
</gene>
<evidence type="ECO:0000256" key="4">
    <source>
        <dbReference type="ARBA" id="ARBA00023136"/>
    </source>
</evidence>
<organism evidence="6 7">
    <name type="scientific">Streptomyces lydicus</name>
    <dbReference type="NCBI Taxonomy" id="47763"/>
    <lineage>
        <taxon>Bacteria</taxon>
        <taxon>Bacillati</taxon>
        <taxon>Actinomycetota</taxon>
        <taxon>Actinomycetes</taxon>
        <taxon>Kitasatosporales</taxon>
        <taxon>Streptomycetaceae</taxon>
        <taxon>Streptomyces</taxon>
    </lineage>
</organism>
<proteinExistence type="predicted"/>
<sequence length="442" mass="44430">MVSEDRAREPQETRELDKVLSDPGYLKLLALSGLVGIPVSLAAFGFLVLEHAAQHWLWDDVPHALGYSAVPWWWPLPLLTVAGLIVAWVVSVFPGHGGHLPVEGVGGGPVLPSAVPGVVVAAFASLSLGAVLGPEAPLMALGSGLALLAVRAGRRAQAPQLTAVLGTAGATAAISAVFGNPLVAVVLIIEAAGIGGPHLIALILPCTLASGLGALVFTGFGRWTGLGTGSLSLPVLPPREALSLGDFLWGIPLAAAIAVGSVVAMTLARKIAEWTAKRPTSRTVACAVAVGVFAAGYGLSTGRSPGEAALSGQATLADLAAAPHAWPVSALILLMVFKGLAWTLSLAVLRGGPVFPALLLGAAAAVLCSPLPGFGLASGLAVGLAAAAAAVLRLPIAAIVLATLLLGPDAVAQMPVLVVASVVSFACAELLRTRRTLRTPAL</sequence>
<feature type="transmembrane region" description="Helical" evidence="5">
    <location>
        <begin position="247"/>
        <end position="268"/>
    </location>
</feature>
<evidence type="ECO:0000256" key="3">
    <source>
        <dbReference type="ARBA" id="ARBA00022989"/>
    </source>
</evidence>
<feature type="transmembrane region" description="Helical" evidence="5">
    <location>
        <begin position="70"/>
        <end position="90"/>
    </location>
</feature>
<dbReference type="InterPro" id="IPR014743">
    <property type="entry name" value="Cl-channel_core"/>
</dbReference>
<feature type="transmembrane region" description="Helical" evidence="5">
    <location>
        <begin position="328"/>
        <end position="349"/>
    </location>
</feature>
<name>A0A451EW45_9ACTN</name>
<evidence type="ECO:0000313" key="7">
    <source>
        <dbReference type="Proteomes" id="UP000275579"/>
    </source>
</evidence>
<feature type="transmembrane region" description="Helical" evidence="5">
    <location>
        <begin position="165"/>
        <end position="187"/>
    </location>
</feature>
<comment type="subcellular location">
    <subcellularLocation>
        <location evidence="1">Membrane</location>
        <topology evidence="1">Multi-pass membrane protein</topology>
    </subcellularLocation>
</comment>
<dbReference type="Pfam" id="PF00654">
    <property type="entry name" value="Voltage_CLC"/>
    <property type="match status" value="1"/>
</dbReference>
<dbReference type="InterPro" id="IPR050368">
    <property type="entry name" value="ClC-type_chloride_channel"/>
</dbReference>
<evidence type="ECO:0000313" key="6">
    <source>
        <dbReference type="EMBL" id="AZS76802.1"/>
    </source>
</evidence>
<keyword evidence="2 5" id="KW-0812">Transmembrane</keyword>
<accession>A0A451EW45</accession>
<dbReference type="InterPro" id="IPR001807">
    <property type="entry name" value="ClC"/>
</dbReference>
<feature type="transmembrane region" description="Helical" evidence="5">
    <location>
        <begin position="28"/>
        <end position="49"/>
    </location>
</feature>
<evidence type="ECO:0000256" key="1">
    <source>
        <dbReference type="ARBA" id="ARBA00004141"/>
    </source>
</evidence>
<feature type="transmembrane region" description="Helical" evidence="5">
    <location>
        <begin position="199"/>
        <end position="220"/>
    </location>
</feature>
<evidence type="ECO:0000256" key="5">
    <source>
        <dbReference type="SAM" id="Phobius"/>
    </source>
</evidence>
<dbReference type="Proteomes" id="UP000275579">
    <property type="component" value="Chromosome"/>
</dbReference>
<protein>
    <submittedName>
        <fullName evidence="6">Chloride channel core</fullName>
    </submittedName>
</protein>
<feature type="transmembrane region" description="Helical" evidence="5">
    <location>
        <begin position="110"/>
        <end position="129"/>
    </location>
</feature>
<feature type="transmembrane region" description="Helical" evidence="5">
    <location>
        <begin position="355"/>
        <end position="377"/>
    </location>
</feature>
<dbReference type="SUPFAM" id="SSF81340">
    <property type="entry name" value="Clc chloride channel"/>
    <property type="match status" value="1"/>
</dbReference>
<dbReference type="GO" id="GO:0016020">
    <property type="term" value="C:membrane"/>
    <property type="evidence" value="ECO:0007669"/>
    <property type="project" value="UniProtKB-SubCell"/>
</dbReference>
<dbReference type="EMBL" id="CP029042">
    <property type="protein sequence ID" value="AZS76802.1"/>
    <property type="molecule type" value="Genomic_DNA"/>
</dbReference>